<dbReference type="PROSITE" id="PS50043">
    <property type="entry name" value="HTH_LUXR_2"/>
    <property type="match status" value="1"/>
</dbReference>
<dbReference type="PROSITE" id="PS00622">
    <property type="entry name" value="HTH_LUXR_1"/>
    <property type="match status" value="1"/>
</dbReference>
<dbReference type="Gene3D" id="1.10.10.10">
    <property type="entry name" value="Winged helix-like DNA-binding domain superfamily/Winged helix DNA-binding domain"/>
    <property type="match status" value="1"/>
</dbReference>
<dbReference type="InterPro" id="IPR016032">
    <property type="entry name" value="Sig_transdc_resp-reg_C-effctor"/>
</dbReference>
<dbReference type="SMART" id="SM00421">
    <property type="entry name" value="HTH_LUXR"/>
    <property type="match status" value="1"/>
</dbReference>
<dbReference type="PRINTS" id="PR00038">
    <property type="entry name" value="HTHLUXR"/>
</dbReference>
<accession>A0ABY3U3K6</accession>
<dbReference type="CDD" id="cd06170">
    <property type="entry name" value="LuxR_C_like"/>
    <property type="match status" value="1"/>
</dbReference>
<dbReference type="InterPro" id="IPR003593">
    <property type="entry name" value="AAA+_ATPase"/>
</dbReference>
<name>A0ABY3U3K6_9MYCO</name>
<dbReference type="SUPFAM" id="SSF46894">
    <property type="entry name" value="C-terminal effector domain of the bipartite response regulators"/>
    <property type="match status" value="1"/>
</dbReference>
<keyword evidence="3" id="KW-1185">Reference proteome</keyword>
<organism evidence="2 3">
    <name type="scientific">Mycolicibacillus parakoreensis</name>
    <dbReference type="NCBI Taxonomy" id="1069221"/>
    <lineage>
        <taxon>Bacteria</taxon>
        <taxon>Bacillati</taxon>
        <taxon>Actinomycetota</taxon>
        <taxon>Actinomycetes</taxon>
        <taxon>Mycobacteriales</taxon>
        <taxon>Mycobacteriaceae</taxon>
        <taxon>Mycolicibacillus</taxon>
    </lineage>
</organism>
<dbReference type="SMART" id="SM00382">
    <property type="entry name" value="AAA"/>
    <property type="match status" value="1"/>
</dbReference>
<reference evidence="2" key="1">
    <citation type="submission" date="2022-08" db="EMBL/GenBank/DDBJ databases">
        <title>Complete genome sequence of 14 non-tuberculosis mycobacteria type-strains.</title>
        <authorList>
            <person name="Igarashi Y."/>
            <person name="Osugi A."/>
            <person name="Mitarai S."/>
        </authorList>
    </citation>
    <scope>NUCLEOTIDE SEQUENCE</scope>
    <source>
        <strain evidence="2">DSM 45575</strain>
    </source>
</reference>
<dbReference type="EMBL" id="CP092365">
    <property type="protein sequence ID" value="ULN54540.1"/>
    <property type="molecule type" value="Genomic_DNA"/>
</dbReference>
<sequence length="866" mass="91106">MAMLGGGADGRGVALTGASGVGKSTLARVLAAALAAGGRQVRFVLGTETGRAVPLGAFSRAVRVAGAEEPAVILAEAYAELAQDDDLVLVVDDAHLLDPLSAMLVHQVTTGGVAHLIVTIGPGEPAPEAVTALLSDRRLRCLHLEPFDREQTALLAGAVLGDVVDDRLIDELFRCSGGNALFLRGLLSAGPGDGALVHAPDGWHLGGQLRPDRELEDLLELRLRALAPDELDTVETLAVAELLDWRILRTLCRAEAVARLERRGVIQIVADGSDLLARLIHPVVGEAALRRAGRVRVRELNGALAVALREHLGYRAGKSRLPDVRGRIRLAQYMMHSDLDPDVDVLVAAAASALTMAMLEYAEEFARFAWDHDGGLRAALVLAETLSWQGRGAEAEALLAEAQPDEQGQWQRWARARVSHLYWGCGRLDAAREALVEATARATGDQDREALADLRVSLAFFSGDLGTAIDAGLALRSDVRHRRTRAWQTMTTSTAWALGLAGRFDEARRVIDTELRRAGVAAVGMQRLATGLAELTTYLEAGDLIAADRVSAAYGSGGAGSSGGDVVQDAIRGLVDLARGAVRDSCAALAGAVSVLKQGFPDGWVMLVAAWCAQAQGASGDSAAAAAALYNAEQDAGPQVAVFAPELELARAWRRAGVGETTAARSHAVRGAQMAHRAGMIAVEARALHTAVRFGDRSLSGRLTELADRLGTEMAAVCALQARGLADHRGDLLDAASARFQALGAMALAADAAAQAAGEHARCGRRSGALAAAHRAHVLAEAGGLDSPAVRAAARPLPISAREREIAELAMTGLSNRLIAERLSVSVRTVDGHLYRIFAKLGIAHRDELTRLLGGRNHGDENVALS</sequence>
<feature type="domain" description="HTH luxR-type" evidence="1">
    <location>
        <begin position="792"/>
        <end position="857"/>
    </location>
</feature>
<evidence type="ECO:0000313" key="2">
    <source>
        <dbReference type="EMBL" id="ULN54540.1"/>
    </source>
</evidence>
<protein>
    <submittedName>
        <fullName evidence="2">Helix-turn-helix transcriptional regulator</fullName>
    </submittedName>
</protein>
<dbReference type="Proteomes" id="UP001055200">
    <property type="component" value="Chromosome"/>
</dbReference>
<dbReference type="InterPro" id="IPR027417">
    <property type="entry name" value="P-loop_NTPase"/>
</dbReference>
<evidence type="ECO:0000259" key="1">
    <source>
        <dbReference type="PROSITE" id="PS50043"/>
    </source>
</evidence>
<dbReference type="Pfam" id="PF00196">
    <property type="entry name" value="GerE"/>
    <property type="match status" value="1"/>
</dbReference>
<gene>
    <name evidence="2" type="ORF">MIU77_07675</name>
</gene>
<dbReference type="InterPro" id="IPR000792">
    <property type="entry name" value="Tscrpt_reg_LuxR_C"/>
</dbReference>
<dbReference type="Gene3D" id="3.40.50.300">
    <property type="entry name" value="P-loop containing nucleotide triphosphate hydrolases"/>
    <property type="match status" value="1"/>
</dbReference>
<proteinExistence type="predicted"/>
<evidence type="ECO:0000313" key="3">
    <source>
        <dbReference type="Proteomes" id="UP001055200"/>
    </source>
</evidence>
<dbReference type="SUPFAM" id="SSF52540">
    <property type="entry name" value="P-loop containing nucleoside triphosphate hydrolases"/>
    <property type="match status" value="1"/>
</dbReference>
<dbReference type="InterPro" id="IPR036388">
    <property type="entry name" value="WH-like_DNA-bd_sf"/>
</dbReference>